<reference evidence="5 6" key="1">
    <citation type="journal article" date="2019" name="Plant Biotechnol. J.">
        <title>The red bayberry genome and genetic basis of sex determination.</title>
        <authorList>
            <person name="Jia H.M."/>
            <person name="Jia H.J."/>
            <person name="Cai Q.L."/>
            <person name="Wang Y."/>
            <person name="Zhao H.B."/>
            <person name="Yang W.F."/>
            <person name="Wang G.Y."/>
            <person name="Li Y.H."/>
            <person name="Zhan D.L."/>
            <person name="Shen Y.T."/>
            <person name="Niu Q.F."/>
            <person name="Chang L."/>
            <person name="Qiu J."/>
            <person name="Zhao L."/>
            <person name="Xie H.B."/>
            <person name="Fu W.Y."/>
            <person name="Jin J."/>
            <person name="Li X.W."/>
            <person name="Jiao Y."/>
            <person name="Zhou C.C."/>
            <person name="Tu T."/>
            <person name="Chai C.Y."/>
            <person name="Gao J.L."/>
            <person name="Fan L.J."/>
            <person name="van de Weg E."/>
            <person name="Wang J.Y."/>
            <person name="Gao Z.S."/>
        </authorList>
    </citation>
    <scope>NUCLEOTIDE SEQUENCE [LARGE SCALE GENOMIC DNA]</scope>
    <source>
        <tissue evidence="5">Leaves</tissue>
    </source>
</reference>
<dbReference type="EMBL" id="RXIC02000023">
    <property type="protein sequence ID" value="KAB1211960.1"/>
    <property type="molecule type" value="Genomic_DNA"/>
</dbReference>
<dbReference type="InterPro" id="IPR027417">
    <property type="entry name" value="P-loop_NTPase"/>
</dbReference>
<evidence type="ECO:0000256" key="1">
    <source>
        <dbReference type="ARBA" id="ARBA00022614"/>
    </source>
</evidence>
<dbReference type="GO" id="GO:0007165">
    <property type="term" value="P:signal transduction"/>
    <property type="evidence" value="ECO:0007669"/>
    <property type="project" value="InterPro"/>
</dbReference>
<dbReference type="OrthoDB" id="1357022at2759"/>
<keyword evidence="6" id="KW-1185">Reference proteome</keyword>
<dbReference type="InterPro" id="IPR002182">
    <property type="entry name" value="NB-ARC"/>
</dbReference>
<comment type="caution">
    <text evidence="5">The sequence shown here is derived from an EMBL/GenBank/DDBJ whole genome shotgun (WGS) entry which is preliminary data.</text>
</comment>
<dbReference type="InterPro" id="IPR003593">
    <property type="entry name" value="AAA+_ATPase"/>
</dbReference>
<keyword evidence="2" id="KW-0677">Repeat</keyword>
<dbReference type="Pfam" id="PF23286">
    <property type="entry name" value="LRR_13"/>
    <property type="match status" value="1"/>
</dbReference>
<accession>A0A6A1VLQ7</accession>
<dbReference type="Gene3D" id="1.10.8.430">
    <property type="entry name" value="Helical domain of apoptotic protease-activating factors"/>
    <property type="match status" value="1"/>
</dbReference>
<proteinExistence type="predicted"/>
<dbReference type="SUPFAM" id="SSF52058">
    <property type="entry name" value="L domain-like"/>
    <property type="match status" value="1"/>
</dbReference>
<protein>
    <submittedName>
        <fullName evidence="5">TMV resistance protein N</fullName>
    </submittedName>
</protein>
<dbReference type="SUPFAM" id="SSF52540">
    <property type="entry name" value="P-loop containing nucleoside triphosphate hydrolases"/>
    <property type="match status" value="1"/>
</dbReference>
<dbReference type="Pfam" id="PF23282">
    <property type="entry name" value="WHD_ROQ1"/>
    <property type="match status" value="1"/>
</dbReference>
<dbReference type="PRINTS" id="PR00364">
    <property type="entry name" value="DISEASERSIST"/>
</dbReference>
<sequence length="940" mass="107412">MISIVILTPHYASSTWCLKELMKILECKEIKQQIVLPVFYHIDPSDVRHQINSFGKAFAEHEGGFKDEKKNLQRWKAGLTEVSNLSGFHLKKDGNESEFIDQIIQWVDKSIIPHTSLRVAKYPVGIESRVEDICSLLCLGMNDIRMVGIVGIGGIGKTTIARAIYNLIADEFDATCFLPNVRETSAGDRGLVKLQEMLLSKILGGSNLKVDTDDQGINLIKERLCRKKMKILLILDDVNQLEQLEKLVGEQDWFGSGSRIIITTRDRHLLTNHDVNFIYEVQRLNEEESLQLFSWIAFKGDHLPFVEYRELMEQIIHYAAGLPLALQVLGSELRDKSIREWNSALKYYKGSRHLDIQKVLRIAYDGLDQNEKNIFLDIACFFRGKKKNDVIKILDNCGFSADSGIRRLMEKCLITTTTHWSSDELILEMHDLLQEMGREVVREESPENPGGRSRLWFHEDVRMVLEENMGTNKIEALLVDLPRGDDVIQLNPKAFMKMKRLRLFINRNANFSGEIHYLPDELRVLEWPKYHLPYLPSNFHGKKLIHLRMTCSHILGVRMEHANLTVLDFSHCELLTKIPNLSGHPNLKELTFSHCTNLEEIHDSVGRLDKLVRLDLCHCSKLWNFPRSIKLESLRDLDLGGCSSLLNFPDIDGEMKNLAEISLYGSGIIELPSSIKNISGLRDLRLQECKNLTHLPGSILQLPHLESLSIVECPRFDGEKLMEDNRQFMASIVPDREYELTSLPPNSSISNDDCYKKAAVQSLEFLSPENLVLSESNCFTNSSTWQPTLSYLDLSGSGIVSLLTSIKRFVRLRGLYLNNCEQLQEILELPQNIEEVEARGCISLDSFPQVSKKFQFDTSGDSLDKLDWLDLWGCRKMLKKLRNPVLSPSLRTVCICPSCLCVFVWLCVLLKIYNIGSTAIGFTWPCICWTRDSNQLVQFP</sequence>
<feature type="domain" description="TIR" evidence="4">
    <location>
        <begin position="1"/>
        <end position="111"/>
    </location>
</feature>
<dbReference type="InterPro" id="IPR000157">
    <property type="entry name" value="TIR_dom"/>
</dbReference>
<keyword evidence="1" id="KW-0433">Leucine-rich repeat</keyword>
<dbReference type="Gene3D" id="3.40.50.10140">
    <property type="entry name" value="Toll/interleukin-1 receptor homology (TIR) domain"/>
    <property type="match status" value="1"/>
</dbReference>
<dbReference type="SUPFAM" id="SSF52200">
    <property type="entry name" value="Toll/Interleukin receptor TIR domain"/>
    <property type="match status" value="1"/>
</dbReference>
<dbReference type="Gene3D" id="3.40.50.300">
    <property type="entry name" value="P-loop containing nucleotide triphosphate hydrolases"/>
    <property type="match status" value="1"/>
</dbReference>
<keyword evidence="3" id="KW-0611">Plant defense</keyword>
<dbReference type="InterPro" id="IPR042197">
    <property type="entry name" value="Apaf_helical"/>
</dbReference>
<dbReference type="InterPro" id="IPR035897">
    <property type="entry name" value="Toll_tir_struct_dom_sf"/>
</dbReference>
<evidence type="ECO:0000259" key="4">
    <source>
        <dbReference type="PROSITE" id="PS50104"/>
    </source>
</evidence>
<dbReference type="PANTHER" id="PTHR11017:SF570">
    <property type="entry name" value="DISEASE RESISTANCE PROTEIN (TIR-NBS CLASS)-RELATED"/>
    <property type="match status" value="1"/>
</dbReference>
<dbReference type="InterPro" id="IPR044974">
    <property type="entry name" value="Disease_R_plants"/>
</dbReference>
<dbReference type="GO" id="GO:0043531">
    <property type="term" value="F:ADP binding"/>
    <property type="evidence" value="ECO:0007669"/>
    <property type="project" value="InterPro"/>
</dbReference>
<organism evidence="5 6">
    <name type="scientific">Morella rubra</name>
    <name type="common">Chinese bayberry</name>
    <dbReference type="NCBI Taxonomy" id="262757"/>
    <lineage>
        <taxon>Eukaryota</taxon>
        <taxon>Viridiplantae</taxon>
        <taxon>Streptophyta</taxon>
        <taxon>Embryophyta</taxon>
        <taxon>Tracheophyta</taxon>
        <taxon>Spermatophyta</taxon>
        <taxon>Magnoliopsida</taxon>
        <taxon>eudicotyledons</taxon>
        <taxon>Gunneridae</taxon>
        <taxon>Pentapetalae</taxon>
        <taxon>rosids</taxon>
        <taxon>fabids</taxon>
        <taxon>Fagales</taxon>
        <taxon>Myricaceae</taxon>
        <taxon>Morella</taxon>
    </lineage>
</organism>
<dbReference type="AlphaFoldDB" id="A0A6A1VLQ7"/>
<evidence type="ECO:0000313" key="6">
    <source>
        <dbReference type="Proteomes" id="UP000516437"/>
    </source>
</evidence>
<dbReference type="InterPro" id="IPR036390">
    <property type="entry name" value="WH_DNA-bd_sf"/>
</dbReference>
<evidence type="ECO:0000256" key="3">
    <source>
        <dbReference type="ARBA" id="ARBA00022821"/>
    </source>
</evidence>
<evidence type="ECO:0000313" key="5">
    <source>
        <dbReference type="EMBL" id="KAB1211960.1"/>
    </source>
</evidence>
<dbReference type="Proteomes" id="UP000516437">
    <property type="component" value="Chromosome 5"/>
</dbReference>
<dbReference type="Pfam" id="PF00931">
    <property type="entry name" value="NB-ARC"/>
    <property type="match status" value="1"/>
</dbReference>
<evidence type="ECO:0000256" key="2">
    <source>
        <dbReference type="ARBA" id="ARBA00022737"/>
    </source>
</evidence>
<dbReference type="PROSITE" id="PS50104">
    <property type="entry name" value="TIR"/>
    <property type="match status" value="1"/>
</dbReference>
<name>A0A6A1VLQ7_9ROSI</name>
<dbReference type="SMART" id="SM00382">
    <property type="entry name" value="AAA"/>
    <property type="match status" value="1"/>
</dbReference>
<dbReference type="SUPFAM" id="SSF46785">
    <property type="entry name" value="Winged helix' DNA-binding domain"/>
    <property type="match status" value="1"/>
</dbReference>
<dbReference type="PANTHER" id="PTHR11017">
    <property type="entry name" value="LEUCINE-RICH REPEAT-CONTAINING PROTEIN"/>
    <property type="match status" value="1"/>
</dbReference>
<dbReference type="Gene3D" id="3.80.10.10">
    <property type="entry name" value="Ribonuclease Inhibitor"/>
    <property type="match status" value="3"/>
</dbReference>
<gene>
    <name evidence="5" type="ORF">CJ030_MR5G023732</name>
</gene>
<dbReference type="Pfam" id="PF01582">
    <property type="entry name" value="TIR"/>
    <property type="match status" value="1"/>
</dbReference>
<dbReference type="GO" id="GO:0006952">
    <property type="term" value="P:defense response"/>
    <property type="evidence" value="ECO:0007669"/>
    <property type="project" value="UniProtKB-KW"/>
</dbReference>
<dbReference type="InterPro" id="IPR058546">
    <property type="entry name" value="RPS4B/Roq1-like_LRR"/>
</dbReference>
<dbReference type="InterPro" id="IPR032675">
    <property type="entry name" value="LRR_dom_sf"/>
</dbReference>
<dbReference type="InterPro" id="IPR058192">
    <property type="entry name" value="WHD_ROQ1-like"/>
</dbReference>